<dbReference type="eggNOG" id="COG0625">
    <property type="taxonomic scope" value="Bacteria"/>
</dbReference>
<dbReference type="SUPFAM" id="SSF52833">
    <property type="entry name" value="Thioredoxin-like"/>
    <property type="match status" value="1"/>
</dbReference>
<dbReference type="Pfam" id="PF13417">
    <property type="entry name" value="GST_N_3"/>
    <property type="match status" value="1"/>
</dbReference>
<evidence type="ECO:0000313" key="3">
    <source>
        <dbReference type="Proteomes" id="UP000004931"/>
    </source>
</evidence>
<dbReference type="CDD" id="cd00570">
    <property type="entry name" value="GST_N_family"/>
    <property type="match status" value="1"/>
</dbReference>
<dbReference type="Gene3D" id="3.40.30.10">
    <property type="entry name" value="Glutaredoxin"/>
    <property type="match status" value="1"/>
</dbReference>
<dbReference type="InterPro" id="IPR036249">
    <property type="entry name" value="Thioredoxin-like_sf"/>
</dbReference>
<dbReference type="PROSITE" id="PS50404">
    <property type="entry name" value="GST_NTER"/>
    <property type="match status" value="1"/>
</dbReference>
<dbReference type="Proteomes" id="UP000004931">
    <property type="component" value="Unassembled WGS sequence"/>
</dbReference>
<protein>
    <submittedName>
        <fullName evidence="2">Glutathione S-transferase</fullName>
    </submittedName>
</protein>
<gene>
    <name evidence="2" type="ORF">GP2143_07369</name>
</gene>
<evidence type="ECO:0000259" key="1">
    <source>
        <dbReference type="PROSITE" id="PS50404"/>
    </source>
</evidence>
<comment type="caution">
    <text evidence="2">The sequence shown here is derived from an EMBL/GenBank/DDBJ whole genome shotgun (WGS) entry which is preliminary data.</text>
</comment>
<name>A0YC31_9GAMM</name>
<dbReference type="EMBL" id="AAVT01000003">
    <property type="protein sequence ID" value="EAW31350.1"/>
    <property type="molecule type" value="Genomic_DNA"/>
</dbReference>
<proteinExistence type="predicted"/>
<evidence type="ECO:0000313" key="2">
    <source>
        <dbReference type="EMBL" id="EAW31350.1"/>
    </source>
</evidence>
<keyword evidence="2" id="KW-0808">Transferase</keyword>
<reference evidence="2 3" key="1">
    <citation type="journal article" date="2010" name="J. Bacteriol.">
        <title>Genome sequence of the oligotrophic marine Gammaproteobacterium HTCC2143, isolated from the Oregon Coast.</title>
        <authorList>
            <person name="Oh H.M."/>
            <person name="Kang I."/>
            <person name="Ferriera S."/>
            <person name="Giovannoni S.J."/>
            <person name="Cho J.C."/>
        </authorList>
    </citation>
    <scope>NUCLEOTIDE SEQUENCE [LARGE SCALE GENOMIC DNA]</scope>
    <source>
        <strain evidence="2 3">HTCC2143</strain>
    </source>
</reference>
<dbReference type="PROSITE" id="PS51354">
    <property type="entry name" value="GLUTAREDOXIN_2"/>
    <property type="match status" value="1"/>
</dbReference>
<organism evidence="2 3">
    <name type="scientific">marine gamma proteobacterium HTCC2143</name>
    <dbReference type="NCBI Taxonomy" id="247633"/>
    <lineage>
        <taxon>Bacteria</taxon>
        <taxon>Pseudomonadati</taxon>
        <taxon>Pseudomonadota</taxon>
        <taxon>Gammaproteobacteria</taxon>
        <taxon>Cellvibrionales</taxon>
        <taxon>Spongiibacteraceae</taxon>
        <taxon>BD1-7 clade</taxon>
    </lineage>
</organism>
<sequence>MTSSQHADNSFYLYGSPVSFYTVKVRSYLHYKGIPFVEVRATNKIFKEFIEPATDGWRVIPVLKTPQGHCIQDSSIILDELESAYTDRSITPPGLKQQVVSSLFELLGDEWLVFPAMHYRWNFKKHNLKYILNAFGQSRSPHWPKAVRFLGGIMPALMFANVPRFILGINKKNSPALEAWTAITLSTRHSFF</sequence>
<dbReference type="GO" id="GO:0016740">
    <property type="term" value="F:transferase activity"/>
    <property type="evidence" value="ECO:0007669"/>
    <property type="project" value="UniProtKB-KW"/>
</dbReference>
<dbReference type="AlphaFoldDB" id="A0YC31"/>
<dbReference type="InterPro" id="IPR004045">
    <property type="entry name" value="Glutathione_S-Trfase_N"/>
</dbReference>
<accession>A0YC31</accession>
<keyword evidence="3" id="KW-1185">Reference proteome</keyword>
<feature type="domain" description="GST N-terminal" evidence="1">
    <location>
        <begin position="9"/>
        <end position="89"/>
    </location>
</feature>
<dbReference type="OrthoDB" id="7054557at2"/>
<dbReference type="STRING" id="247633.GP2143_07369"/>